<evidence type="ECO:0000313" key="2">
    <source>
        <dbReference type="Proteomes" id="UP000766609"/>
    </source>
</evidence>
<accession>A0ABS7N177</accession>
<gene>
    <name evidence="1" type="ORF">KUV23_01750</name>
</gene>
<reference evidence="1 2" key="1">
    <citation type="submission" date="2021-06" db="EMBL/GenBank/DDBJ databases">
        <title>44 bacteria genomes isolated from Dapeng, Shenzhen.</title>
        <authorList>
            <person name="Zheng W."/>
            <person name="Yu S."/>
            <person name="Huang Y."/>
        </authorList>
    </citation>
    <scope>NUCLEOTIDE SEQUENCE [LARGE SCALE GENOMIC DNA]</scope>
    <source>
        <strain evidence="1 2">DP5N14-6</strain>
    </source>
</reference>
<keyword evidence="2" id="KW-1185">Reference proteome</keyword>
<dbReference type="SUPFAM" id="SSF49464">
    <property type="entry name" value="Carboxypeptidase regulatory domain-like"/>
    <property type="match status" value="1"/>
</dbReference>
<sequence length="398" mass="45633">MKWIYVLLFTHIISFAASSQQILKGRILEPVTESPIPYATVYLANTTLGTTADENGVFSMEIPSGSFEVIVRMLGYESATFSIQSNRLPKPGYVIFLKPSDTELNEIEVEDERDPSWYKNLQTFKLYFLGNSKNASKAKIENEKVLRMDDQSQKGILRVTATKNLKIHNPNLGYYLDFQLEEFQFRSRGSTYQYAGYPLFTEEGDLSKSSLRKIQKNRLEAYQGSLQHLIRSLHQGIASEEGFEIRRLYRIPNPDKPADSLILQAKKQYDSTSSETIKSILKRDFLDKESLPDSIDQLEKSPIDPKILLSRDSESNTFLEVDFALHVTFKLESEPREYLGQNNPRKPGPQISTLYFQNKKLQIFENGSYPDPFAILIDGYMGWEKVADLMPLDYLPPN</sequence>
<dbReference type="InterPro" id="IPR008969">
    <property type="entry name" value="CarboxyPept-like_regulatory"/>
</dbReference>
<dbReference type="EMBL" id="JAHVHP010000001">
    <property type="protein sequence ID" value="MBY5949673.1"/>
    <property type="molecule type" value="Genomic_DNA"/>
</dbReference>
<name>A0ABS7N177_9BACT</name>
<dbReference type="Pfam" id="PF13715">
    <property type="entry name" value="CarbopepD_reg_2"/>
    <property type="match status" value="1"/>
</dbReference>
<dbReference type="Gene3D" id="2.60.40.1120">
    <property type="entry name" value="Carboxypeptidase-like, regulatory domain"/>
    <property type="match status" value="1"/>
</dbReference>
<evidence type="ECO:0000313" key="1">
    <source>
        <dbReference type="EMBL" id="MBY5949673.1"/>
    </source>
</evidence>
<proteinExistence type="predicted"/>
<protein>
    <submittedName>
        <fullName evidence="1">Carboxypeptidase-like regulatory domain-containing protein</fullName>
    </submittedName>
</protein>
<comment type="caution">
    <text evidence="1">The sequence shown here is derived from an EMBL/GenBank/DDBJ whole genome shotgun (WGS) entry which is preliminary data.</text>
</comment>
<organism evidence="1 2">
    <name type="scientific">Algoriphagus marincola</name>
    <dbReference type="NCBI Taxonomy" id="264027"/>
    <lineage>
        <taxon>Bacteria</taxon>
        <taxon>Pseudomonadati</taxon>
        <taxon>Bacteroidota</taxon>
        <taxon>Cytophagia</taxon>
        <taxon>Cytophagales</taxon>
        <taxon>Cyclobacteriaceae</taxon>
        <taxon>Algoriphagus</taxon>
    </lineage>
</organism>
<dbReference type="RefSeq" id="WP_222582857.1">
    <property type="nucleotide sequence ID" value="NZ_JAHVHP010000001.1"/>
</dbReference>
<dbReference type="Proteomes" id="UP000766609">
    <property type="component" value="Unassembled WGS sequence"/>
</dbReference>